<gene>
    <name evidence="2" type="ORF">EII21_02300</name>
</gene>
<dbReference type="AlphaFoldDB" id="A0A3P2A6Y4"/>
<sequence>MSLKIALLCLTLGNSACAPFKDKPELAHFSLRHPIAAAAIGKTGALNTNITSNAVRLSQRSGLDNRANGDGRGTQMNALRHSLWQAAIAARFGDDIARQAGNAYEKNPVWQHTLDYPDRYRADEATDLRNNAIGRRIGLRQRGQTMHALANALLNEFRQNGLWTAVPVKENGRTQWRIAQTRISETEYRRAVQNLAALDANGMTAAERQQLAQQQARQR</sequence>
<dbReference type="Proteomes" id="UP000269923">
    <property type="component" value="Unassembled WGS sequence"/>
</dbReference>
<evidence type="ECO:0000313" key="3">
    <source>
        <dbReference type="Proteomes" id="UP000269923"/>
    </source>
</evidence>
<dbReference type="Pfam" id="PF22322">
    <property type="entry name" value="DUF6973"/>
    <property type="match status" value="1"/>
</dbReference>
<evidence type="ECO:0000259" key="1">
    <source>
        <dbReference type="Pfam" id="PF22322"/>
    </source>
</evidence>
<keyword evidence="3" id="KW-1185">Reference proteome</keyword>
<feature type="domain" description="DUF6973" evidence="1">
    <location>
        <begin position="49"/>
        <end position="158"/>
    </location>
</feature>
<evidence type="ECO:0000313" key="2">
    <source>
        <dbReference type="EMBL" id="RRD91242.1"/>
    </source>
</evidence>
<dbReference type="EMBL" id="RQYC01000002">
    <property type="protein sequence ID" value="RRD91242.1"/>
    <property type="molecule type" value="Genomic_DNA"/>
</dbReference>
<proteinExistence type="predicted"/>
<dbReference type="InterPro" id="IPR054246">
    <property type="entry name" value="DUF6973"/>
</dbReference>
<dbReference type="STRING" id="1121352.GCA_000620925_00234"/>
<reference evidence="2 3" key="1">
    <citation type="submission" date="2018-11" db="EMBL/GenBank/DDBJ databases">
        <title>Genomes From Bacteria Associated with the Canine Oral Cavity: a Test Case for Automated Genome-Based Taxonomic Assignment.</title>
        <authorList>
            <person name="Coil D.A."/>
            <person name="Jospin G."/>
            <person name="Darling A.E."/>
            <person name="Wallis C."/>
            <person name="Davis I.J."/>
            <person name="Harris S."/>
            <person name="Eisen J.A."/>
            <person name="Holcombe L.J."/>
            <person name="O'Flynn C."/>
        </authorList>
    </citation>
    <scope>NUCLEOTIDE SEQUENCE [LARGE SCALE GENOMIC DNA]</scope>
    <source>
        <strain evidence="2 3">COT-280</strain>
    </source>
</reference>
<organism evidence="2 3">
    <name type="scientific">Conchiformibius steedae</name>
    <dbReference type="NCBI Taxonomy" id="153493"/>
    <lineage>
        <taxon>Bacteria</taxon>
        <taxon>Pseudomonadati</taxon>
        <taxon>Pseudomonadota</taxon>
        <taxon>Betaproteobacteria</taxon>
        <taxon>Neisseriales</taxon>
        <taxon>Neisseriaceae</taxon>
        <taxon>Conchiformibius</taxon>
    </lineage>
</organism>
<dbReference type="RefSeq" id="WP_124794042.1">
    <property type="nucleotide sequence ID" value="NZ_RQYC01000002.1"/>
</dbReference>
<accession>A0A3P2A6Y4</accession>
<dbReference type="OrthoDB" id="6458461at2"/>
<comment type="caution">
    <text evidence="2">The sequence shown here is derived from an EMBL/GenBank/DDBJ whole genome shotgun (WGS) entry which is preliminary data.</text>
</comment>
<name>A0A3P2A6Y4_9NEIS</name>
<protein>
    <recommendedName>
        <fullName evidence="1">DUF6973 domain-containing protein</fullName>
    </recommendedName>
</protein>